<evidence type="ECO:0000313" key="2">
    <source>
        <dbReference type="EMBL" id="QJA78805.1"/>
    </source>
</evidence>
<dbReference type="AlphaFoldDB" id="A0A6M3KAV6"/>
<proteinExistence type="predicted"/>
<sequence>MNDEFIKSTYILTVILAILGFALGVVSFGGVLWLALKLLPG</sequence>
<name>A0A6M3KAV6_9ZZZZ</name>
<keyword evidence="1" id="KW-0472">Membrane</keyword>
<protein>
    <submittedName>
        <fullName evidence="2">Uncharacterized protein</fullName>
    </submittedName>
</protein>
<keyword evidence="1" id="KW-0812">Transmembrane</keyword>
<accession>A0A6M3KAV6</accession>
<reference evidence="2" key="1">
    <citation type="submission" date="2020-03" db="EMBL/GenBank/DDBJ databases">
        <title>The deep terrestrial virosphere.</title>
        <authorList>
            <person name="Holmfeldt K."/>
            <person name="Nilsson E."/>
            <person name="Simone D."/>
            <person name="Lopez-Fernandez M."/>
            <person name="Wu X."/>
            <person name="de Brujin I."/>
            <person name="Lundin D."/>
            <person name="Andersson A."/>
            <person name="Bertilsson S."/>
            <person name="Dopson M."/>
        </authorList>
    </citation>
    <scope>NUCLEOTIDE SEQUENCE</scope>
    <source>
        <strain evidence="2">MM415A00984</strain>
    </source>
</reference>
<dbReference type="EMBL" id="MT142354">
    <property type="protein sequence ID" value="QJA78805.1"/>
    <property type="molecule type" value="Genomic_DNA"/>
</dbReference>
<evidence type="ECO:0000256" key="1">
    <source>
        <dbReference type="SAM" id="Phobius"/>
    </source>
</evidence>
<organism evidence="2">
    <name type="scientific">viral metagenome</name>
    <dbReference type="NCBI Taxonomy" id="1070528"/>
    <lineage>
        <taxon>unclassified sequences</taxon>
        <taxon>metagenomes</taxon>
        <taxon>organismal metagenomes</taxon>
    </lineage>
</organism>
<gene>
    <name evidence="2" type="ORF">MM415A00984_0020</name>
</gene>
<keyword evidence="1" id="KW-1133">Transmembrane helix</keyword>
<feature type="transmembrane region" description="Helical" evidence="1">
    <location>
        <begin position="12"/>
        <end position="36"/>
    </location>
</feature>